<reference evidence="2" key="2">
    <citation type="submission" date="2018-05" db="EMBL/GenBank/DDBJ databases">
        <title>Effector identification in a new, highly contiguous assembly of the strawberry crown rot pathogen Phytophthora cactorum.</title>
        <authorList>
            <person name="Armitage A.D."/>
            <person name="Nellist C.F."/>
            <person name="Bates H."/>
            <person name="Vickerstaff R.J."/>
            <person name="Harrison R.J."/>
        </authorList>
    </citation>
    <scope>NUCLEOTIDE SEQUENCE</scope>
    <source>
        <strain evidence="1">P415</strain>
        <strain evidence="2">P421</strain>
    </source>
</reference>
<organism evidence="4 5">
    <name type="scientific">Phytophthora cactorum</name>
    <dbReference type="NCBI Taxonomy" id="29920"/>
    <lineage>
        <taxon>Eukaryota</taxon>
        <taxon>Sar</taxon>
        <taxon>Stramenopiles</taxon>
        <taxon>Oomycota</taxon>
        <taxon>Peronosporomycetes</taxon>
        <taxon>Peronosporales</taxon>
        <taxon>Peronosporaceae</taxon>
        <taxon>Phytophthora</taxon>
    </lineage>
</organism>
<evidence type="ECO:0000313" key="3">
    <source>
        <dbReference type="EMBL" id="KAG6955852.1"/>
    </source>
</evidence>
<dbReference type="Proteomes" id="UP000251314">
    <property type="component" value="Unassembled WGS sequence"/>
</dbReference>
<sequence>MTAFSTAAGVTRKKTTNHFHIPVNRDVRGMIKDLAGNQWFKLNLRCSQRPFELLCKLLEPHFSPVAYVQYNFETGVACTLYHQALSEATANGWASPRRGV</sequence>
<dbReference type="Proteomes" id="UP000760860">
    <property type="component" value="Unassembled WGS sequence"/>
</dbReference>
<evidence type="ECO:0000313" key="1">
    <source>
        <dbReference type="EMBL" id="KAG2991958.1"/>
    </source>
</evidence>
<dbReference type="Proteomes" id="UP000688947">
    <property type="component" value="Unassembled WGS sequence"/>
</dbReference>
<evidence type="ECO:0000313" key="2">
    <source>
        <dbReference type="EMBL" id="KAG3214277.1"/>
    </source>
</evidence>
<accession>A0A329SK13</accession>
<gene>
    <name evidence="3" type="ORF">JG687_00010933</name>
    <name evidence="4" type="ORF">PC110_g6596</name>
    <name evidence="1" type="ORF">PC118_g4861</name>
    <name evidence="2" type="ORF">PC129_g14807</name>
</gene>
<dbReference type="EMBL" id="RCMV01000653">
    <property type="protein sequence ID" value="KAG3214277.1"/>
    <property type="molecule type" value="Genomic_DNA"/>
</dbReference>
<dbReference type="EMBL" id="MJFZ01000120">
    <property type="protein sequence ID" value="RAW37133.1"/>
    <property type="molecule type" value="Genomic_DNA"/>
</dbReference>
<dbReference type="EMBL" id="RCML01000094">
    <property type="protein sequence ID" value="KAG2991958.1"/>
    <property type="molecule type" value="Genomic_DNA"/>
</dbReference>
<dbReference type="EMBL" id="JAENGZ010000643">
    <property type="protein sequence ID" value="KAG6955852.1"/>
    <property type="molecule type" value="Genomic_DNA"/>
</dbReference>
<proteinExistence type="predicted"/>
<evidence type="ECO:0000313" key="4">
    <source>
        <dbReference type="EMBL" id="RAW37133.1"/>
    </source>
</evidence>
<reference evidence="3" key="3">
    <citation type="submission" date="2021-01" db="EMBL/GenBank/DDBJ databases">
        <title>Phytophthora aleatoria, a newly-described species from Pinus radiata is distinct from Phytophthora cactorum isolates based on comparative genomics.</title>
        <authorList>
            <person name="Mcdougal R."/>
            <person name="Panda P."/>
            <person name="Williams N."/>
            <person name="Studholme D.J."/>
        </authorList>
    </citation>
    <scope>NUCLEOTIDE SEQUENCE</scope>
    <source>
        <strain evidence="3">NZFS 3830</strain>
    </source>
</reference>
<reference evidence="4 5" key="1">
    <citation type="submission" date="2018-01" db="EMBL/GenBank/DDBJ databases">
        <title>Draft genome of the strawberry crown rot pathogen Phytophthora cactorum.</title>
        <authorList>
            <person name="Armitage A.D."/>
            <person name="Lysoe E."/>
            <person name="Nellist C.F."/>
            <person name="Harrison R.J."/>
            <person name="Brurberg M.B."/>
        </authorList>
    </citation>
    <scope>NUCLEOTIDE SEQUENCE [LARGE SCALE GENOMIC DNA]</scope>
    <source>
        <strain evidence="4 5">10300</strain>
    </source>
</reference>
<name>A0A329SK13_9STRA</name>
<protein>
    <submittedName>
        <fullName evidence="4">Uncharacterized protein</fullName>
    </submittedName>
</protein>
<dbReference type="AlphaFoldDB" id="A0A329SK13"/>
<evidence type="ECO:0000313" key="5">
    <source>
        <dbReference type="Proteomes" id="UP000251314"/>
    </source>
</evidence>
<comment type="caution">
    <text evidence="4">The sequence shown here is derived from an EMBL/GenBank/DDBJ whole genome shotgun (WGS) entry which is preliminary data.</text>
</comment>
<dbReference type="VEuPathDB" id="FungiDB:PC110_g6596"/>
<dbReference type="OrthoDB" id="10268697at2759"/>
<keyword evidence="5" id="KW-1185">Reference proteome</keyword>
<dbReference type="Proteomes" id="UP000697107">
    <property type="component" value="Unassembled WGS sequence"/>
</dbReference>